<feature type="domain" description="AB hydrolase-1" evidence="2">
    <location>
        <begin position="80"/>
        <end position="201"/>
    </location>
</feature>
<evidence type="ECO:0000259" key="2">
    <source>
        <dbReference type="Pfam" id="PF00561"/>
    </source>
</evidence>
<reference evidence="3" key="1">
    <citation type="submission" date="2023-06" db="EMBL/GenBank/DDBJ databases">
        <title>Genome-scale phylogeny and comparative genomics of the fungal order Sordariales.</title>
        <authorList>
            <consortium name="Lawrence Berkeley National Laboratory"/>
            <person name="Hensen N."/>
            <person name="Bonometti L."/>
            <person name="Westerberg I."/>
            <person name="Brannstrom I.O."/>
            <person name="Guillou S."/>
            <person name="Cros-Aarteil S."/>
            <person name="Calhoun S."/>
            <person name="Haridas S."/>
            <person name="Kuo A."/>
            <person name="Mondo S."/>
            <person name="Pangilinan J."/>
            <person name="Riley R."/>
            <person name="Labutti K."/>
            <person name="Andreopoulos B."/>
            <person name="Lipzen A."/>
            <person name="Chen C."/>
            <person name="Yanf M."/>
            <person name="Daum C."/>
            <person name="Ng V."/>
            <person name="Clum A."/>
            <person name="Steindorff A."/>
            <person name="Ohm R."/>
            <person name="Martin F."/>
            <person name="Silar P."/>
            <person name="Natvig D."/>
            <person name="Lalanne C."/>
            <person name="Gautier V."/>
            <person name="Ament-Velasquez S.L."/>
            <person name="Kruys A."/>
            <person name="Hutchinson M.I."/>
            <person name="Powell A.J."/>
            <person name="Barry K."/>
            <person name="Miller A.N."/>
            <person name="Grigoriev I.V."/>
            <person name="Debuchy R."/>
            <person name="Gladieux P."/>
            <person name="Thoren M.H."/>
            <person name="Johannesson H."/>
        </authorList>
    </citation>
    <scope>NUCLEOTIDE SEQUENCE</scope>
    <source>
        <strain evidence="3">CBS 606.72</strain>
    </source>
</reference>
<keyword evidence="3" id="KW-0378">Hydrolase</keyword>
<dbReference type="InterPro" id="IPR000073">
    <property type="entry name" value="AB_hydrolase_1"/>
</dbReference>
<protein>
    <submittedName>
        <fullName evidence="3">Alpha/Beta hydrolase protein</fullName>
    </submittedName>
</protein>
<dbReference type="AlphaFoldDB" id="A0AA39X5S4"/>
<accession>A0AA39X5S4</accession>
<feature type="signal peptide" evidence="1">
    <location>
        <begin position="1"/>
        <end position="16"/>
    </location>
</feature>
<dbReference type="Gene3D" id="3.40.50.1820">
    <property type="entry name" value="alpha/beta hydrolase"/>
    <property type="match status" value="1"/>
</dbReference>
<comment type="caution">
    <text evidence="3">The sequence shown here is derived from an EMBL/GenBank/DDBJ whole genome shotgun (WGS) entry which is preliminary data.</text>
</comment>
<evidence type="ECO:0000313" key="3">
    <source>
        <dbReference type="EMBL" id="KAK0627315.1"/>
    </source>
</evidence>
<sequence length="319" mass="34909">MRPLAFLPLFSLNAMAAPPPPASPSPTYTPLYAVLPATPNLPPARFSGTAPINNISLWYSLYGAPLPSRNGPKPPKPNLPILLLHGGKISSRWFTHQITHLTSSHPSHPIIALDTRAHGRSTDDPSTPLSYTLFASDAVALLSHLGVPRAAIIGWSDGANTALQMAISHPSYVDRIFAFGANYKPDQLNVTGLMGMPFLADLAGRMESEYKELSSTPEGWESFKKRMDEMQGKLPDWGAKEFGGIKTLFEDAEKAPIVWVVDGAEEEVVMRRVPGEIREMIAGSNLVLLPDVGHFGPLQDPGTFNVMLDRWLERRSRRG</sequence>
<dbReference type="PANTHER" id="PTHR46331:SF2">
    <property type="entry name" value="VALACYCLOVIR HYDROLASE"/>
    <property type="match status" value="1"/>
</dbReference>
<name>A0AA39X5S4_9PEZI</name>
<proteinExistence type="predicted"/>
<dbReference type="GO" id="GO:0017171">
    <property type="term" value="F:serine hydrolase activity"/>
    <property type="evidence" value="ECO:0007669"/>
    <property type="project" value="TreeGrafter"/>
</dbReference>
<dbReference type="EMBL" id="JAULSU010000002">
    <property type="protein sequence ID" value="KAK0627315.1"/>
    <property type="molecule type" value="Genomic_DNA"/>
</dbReference>
<dbReference type="InterPro" id="IPR029058">
    <property type="entry name" value="AB_hydrolase_fold"/>
</dbReference>
<dbReference type="SUPFAM" id="SSF53474">
    <property type="entry name" value="alpha/beta-Hydrolases"/>
    <property type="match status" value="1"/>
</dbReference>
<dbReference type="PANTHER" id="PTHR46331">
    <property type="entry name" value="VALACYCLOVIR HYDROLASE"/>
    <property type="match status" value="1"/>
</dbReference>
<gene>
    <name evidence="3" type="ORF">B0T14DRAFT_579315</name>
</gene>
<keyword evidence="1" id="KW-0732">Signal</keyword>
<dbReference type="Proteomes" id="UP001175000">
    <property type="component" value="Unassembled WGS sequence"/>
</dbReference>
<evidence type="ECO:0000256" key="1">
    <source>
        <dbReference type="SAM" id="SignalP"/>
    </source>
</evidence>
<dbReference type="Pfam" id="PF00561">
    <property type="entry name" value="Abhydrolase_1"/>
    <property type="match status" value="1"/>
</dbReference>
<feature type="chain" id="PRO_5041442324" evidence="1">
    <location>
        <begin position="17"/>
        <end position="319"/>
    </location>
</feature>
<keyword evidence="4" id="KW-1185">Reference proteome</keyword>
<organism evidence="3 4">
    <name type="scientific">Immersiella caudata</name>
    <dbReference type="NCBI Taxonomy" id="314043"/>
    <lineage>
        <taxon>Eukaryota</taxon>
        <taxon>Fungi</taxon>
        <taxon>Dikarya</taxon>
        <taxon>Ascomycota</taxon>
        <taxon>Pezizomycotina</taxon>
        <taxon>Sordariomycetes</taxon>
        <taxon>Sordariomycetidae</taxon>
        <taxon>Sordariales</taxon>
        <taxon>Lasiosphaeriaceae</taxon>
        <taxon>Immersiella</taxon>
    </lineage>
</organism>
<evidence type="ECO:0000313" key="4">
    <source>
        <dbReference type="Proteomes" id="UP001175000"/>
    </source>
</evidence>